<evidence type="ECO:0000256" key="1">
    <source>
        <dbReference type="SAM" id="MobiDB-lite"/>
    </source>
</evidence>
<keyword evidence="2" id="KW-0472">Membrane</keyword>
<organism evidence="3 4">
    <name type="scientific">Saccharomonospora amisosensis</name>
    <dbReference type="NCBI Taxonomy" id="1128677"/>
    <lineage>
        <taxon>Bacteria</taxon>
        <taxon>Bacillati</taxon>
        <taxon>Actinomycetota</taxon>
        <taxon>Actinomycetes</taxon>
        <taxon>Pseudonocardiales</taxon>
        <taxon>Pseudonocardiaceae</taxon>
        <taxon>Saccharomonospora</taxon>
    </lineage>
</organism>
<keyword evidence="2" id="KW-1133">Transmembrane helix</keyword>
<keyword evidence="4" id="KW-1185">Reference proteome</keyword>
<feature type="transmembrane region" description="Helical" evidence="2">
    <location>
        <begin position="26"/>
        <end position="51"/>
    </location>
</feature>
<proteinExistence type="predicted"/>
<evidence type="ECO:0000313" key="4">
    <source>
        <dbReference type="Proteomes" id="UP000545493"/>
    </source>
</evidence>
<dbReference type="RefSeq" id="WP_167173752.1">
    <property type="nucleotide sequence ID" value="NZ_JAAOYM010000001.1"/>
</dbReference>
<feature type="region of interest" description="Disordered" evidence="1">
    <location>
        <begin position="1"/>
        <end position="21"/>
    </location>
</feature>
<comment type="caution">
    <text evidence="3">The sequence shown here is derived from an EMBL/GenBank/DDBJ whole genome shotgun (WGS) entry which is preliminary data.</text>
</comment>
<evidence type="ECO:0000313" key="3">
    <source>
        <dbReference type="EMBL" id="NIJ13748.1"/>
    </source>
</evidence>
<accession>A0A7X5ZSB5</accession>
<evidence type="ECO:0000256" key="2">
    <source>
        <dbReference type="SAM" id="Phobius"/>
    </source>
</evidence>
<dbReference type="AlphaFoldDB" id="A0A7X5ZSB5"/>
<reference evidence="3 4" key="1">
    <citation type="submission" date="2020-03" db="EMBL/GenBank/DDBJ databases">
        <title>Sequencing the genomes of 1000 actinobacteria strains.</title>
        <authorList>
            <person name="Klenk H.-P."/>
        </authorList>
    </citation>
    <scope>NUCLEOTIDE SEQUENCE [LARGE SCALE GENOMIC DNA]</scope>
    <source>
        <strain evidence="3 4">DSM 45685</strain>
    </source>
</reference>
<feature type="compositionally biased region" description="Basic and acidic residues" evidence="1">
    <location>
        <begin position="1"/>
        <end position="10"/>
    </location>
</feature>
<protein>
    <submittedName>
        <fullName evidence="3">Uncharacterized protein</fullName>
    </submittedName>
</protein>
<dbReference type="Proteomes" id="UP000545493">
    <property type="component" value="Unassembled WGS sequence"/>
</dbReference>
<sequence>MSAQPPERDPASSSAARPRGSRELPVAWPLAIGVVVVLVAGFLMAYAVIYLSGG</sequence>
<keyword evidence="2" id="KW-0812">Transmembrane</keyword>
<name>A0A7X5ZSB5_9PSEU</name>
<dbReference type="EMBL" id="JAAOYM010000001">
    <property type="protein sequence ID" value="NIJ13748.1"/>
    <property type="molecule type" value="Genomic_DNA"/>
</dbReference>
<gene>
    <name evidence="3" type="ORF">FHU38_004092</name>
</gene>